<evidence type="ECO:0000259" key="7">
    <source>
        <dbReference type="Pfam" id="PF00551"/>
    </source>
</evidence>
<accession>A0ABP9ZZX1</accession>
<organism evidence="8 9">
    <name type="scientific">Thalassolituus maritimus</name>
    <dbReference type="NCBI Taxonomy" id="484498"/>
    <lineage>
        <taxon>Bacteria</taxon>
        <taxon>Pseudomonadati</taxon>
        <taxon>Pseudomonadota</taxon>
        <taxon>Gammaproteobacteria</taxon>
        <taxon>Oceanospirillales</taxon>
        <taxon>Oceanospirillaceae</taxon>
        <taxon>Thalassolituus</taxon>
    </lineage>
</organism>
<dbReference type="SUPFAM" id="SSF53328">
    <property type="entry name" value="Formyltransferase"/>
    <property type="match status" value="1"/>
</dbReference>
<comment type="function">
    <text evidence="6">Catalyzes the transfer of a formyl group from 10-formyltetrahydrofolate to 5-phospho-ribosyl-glycinamide (GAR), producing 5-phospho-ribosyl-N-formylglycinamide (FGAR) and tetrahydrofolate.</text>
</comment>
<comment type="caution">
    <text evidence="8">The sequence shown here is derived from an EMBL/GenBank/DDBJ whole genome shotgun (WGS) entry which is preliminary data.</text>
</comment>
<feature type="domain" description="Formyl transferase N-terminal" evidence="7">
    <location>
        <begin position="17"/>
        <end position="195"/>
    </location>
</feature>
<dbReference type="InterPro" id="IPR002376">
    <property type="entry name" value="Formyl_transf_N"/>
</dbReference>
<feature type="active site" description="Proton donor" evidence="6">
    <location>
        <position position="123"/>
    </location>
</feature>
<dbReference type="InterPro" id="IPR004607">
    <property type="entry name" value="GART"/>
</dbReference>
<keyword evidence="9" id="KW-1185">Reference proteome</keyword>
<protein>
    <recommendedName>
        <fullName evidence="6">Phosphoribosylglycinamide formyltransferase</fullName>
        <ecNumber evidence="6">2.1.2.2</ecNumber>
    </recommendedName>
    <alternativeName>
        <fullName evidence="6">5'-phosphoribosylglycinamide transformylase</fullName>
    </alternativeName>
    <alternativeName>
        <fullName evidence="6">GAR transformylase</fullName>
        <shortName evidence="6">GART</shortName>
    </alternativeName>
</protein>
<feature type="site" description="Raises pKa of active site His" evidence="6">
    <location>
        <position position="159"/>
    </location>
</feature>
<name>A0ABP9ZZX1_9GAMM</name>
<evidence type="ECO:0000256" key="5">
    <source>
        <dbReference type="ARBA" id="ARBA00047664"/>
    </source>
</evidence>
<dbReference type="InterPro" id="IPR036477">
    <property type="entry name" value="Formyl_transf_N_sf"/>
</dbReference>
<feature type="binding site" evidence="6">
    <location>
        <begin position="104"/>
        <end position="107"/>
    </location>
    <ligand>
        <name>(6R)-10-formyltetrahydrofolate</name>
        <dbReference type="ChEBI" id="CHEBI:195366"/>
    </ligand>
</feature>
<gene>
    <name evidence="6 8" type="primary">purN</name>
    <name evidence="8" type="ORF">NBRC116585_18190</name>
</gene>
<evidence type="ECO:0000256" key="1">
    <source>
        <dbReference type="ARBA" id="ARBA00005054"/>
    </source>
</evidence>
<dbReference type="Proteomes" id="UP001481413">
    <property type="component" value="Unassembled WGS sequence"/>
</dbReference>
<keyword evidence="2 6" id="KW-0808">Transferase</keyword>
<proteinExistence type="inferred from homology"/>
<feature type="binding site" evidence="6">
    <location>
        <position position="79"/>
    </location>
    <ligand>
        <name>(6R)-10-formyltetrahydrofolate</name>
        <dbReference type="ChEBI" id="CHEBI:195366"/>
    </ligand>
</feature>
<feature type="binding site" evidence="6">
    <location>
        <begin position="26"/>
        <end position="28"/>
    </location>
    <ligand>
        <name>N(1)-(5-phospho-beta-D-ribosyl)glycinamide</name>
        <dbReference type="ChEBI" id="CHEBI:143788"/>
    </ligand>
</feature>
<feature type="binding site" evidence="6">
    <location>
        <position position="121"/>
    </location>
    <ligand>
        <name>(6R)-10-formyltetrahydrofolate</name>
        <dbReference type="ChEBI" id="CHEBI:195366"/>
    </ligand>
</feature>
<reference evidence="8 9" key="1">
    <citation type="submission" date="2024-04" db="EMBL/GenBank/DDBJ databases">
        <title>Draft genome sequence of Thalassolituus maritimus NBRC 116585.</title>
        <authorList>
            <person name="Miyakawa T."/>
            <person name="Kusuya Y."/>
            <person name="Miura T."/>
        </authorList>
    </citation>
    <scope>NUCLEOTIDE SEQUENCE [LARGE SCALE GENOMIC DNA]</scope>
    <source>
        <strain evidence="8 9">5NW40-0001</strain>
    </source>
</reference>
<dbReference type="Gene3D" id="3.40.50.170">
    <property type="entry name" value="Formyl transferase, N-terminal domain"/>
    <property type="match status" value="1"/>
</dbReference>
<keyword evidence="3 6" id="KW-0658">Purine biosynthesis</keyword>
<dbReference type="PANTHER" id="PTHR43369">
    <property type="entry name" value="PHOSPHORIBOSYLGLYCINAMIDE FORMYLTRANSFERASE"/>
    <property type="match status" value="1"/>
</dbReference>
<sequence>MNDVTSRYPTEDVEKPRIVILISGSGSNMLTIVDQVTNGTIDAEVAGIICNEPEAAGVQRARDRDLDVSVIDHRGFTSREEFDVALMRTIDDYQPDLVVLAGFMRILTPDLVRRYEGRMLNIHPSLLPKYQGLHTHRRALEAGDDLHGVTVHFVTEVLDDGPNVIQAVVPVMDGDTEETLQKRVQLQEHIIYPIAVKWFVEGRLEMVSGLATFDGKPMPDTGVKLQG</sequence>
<dbReference type="PANTHER" id="PTHR43369:SF2">
    <property type="entry name" value="PHOSPHORIBOSYLGLYCINAMIDE FORMYLTRANSFERASE"/>
    <property type="match status" value="1"/>
</dbReference>
<dbReference type="InterPro" id="IPR001555">
    <property type="entry name" value="GART_AS"/>
</dbReference>
<evidence type="ECO:0000313" key="8">
    <source>
        <dbReference type="EMBL" id="GAA6145701.1"/>
    </source>
</evidence>
<comment type="similarity">
    <text evidence="4 6">Belongs to the GART family.</text>
</comment>
<evidence type="ECO:0000313" key="9">
    <source>
        <dbReference type="Proteomes" id="UP001481413"/>
    </source>
</evidence>
<evidence type="ECO:0000256" key="6">
    <source>
        <dbReference type="HAMAP-Rule" id="MF_01930"/>
    </source>
</evidence>
<evidence type="ECO:0000256" key="4">
    <source>
        <dbReference type="ARBA" id="ARBA00038440"/>
    </source>
</evidence>
<evidence type="ECO:0000256" key="2">
    <source>
        <dbReference type="ARBA" id="ARBA00022679"/>
    </source>
</evidence>
<dbReference type="EC" id="2.1.2.2" evidence="6"/>
<dbReference type="RefSeq" id="WP_353294755.1">
    <property type="nucleotide sequence ID" value="NZ_BAABWH010000004.1"/>
</dbReference>
<dbReference type="EMBL" id="BAABWH010000004">
    <property type="protein sequence ID" value="GAA6145701.1"/>
    <property type="molecule type" value="Genomic_DNA"/>
</dbReference>
<comment type="pathway">
    <text evidence="1 6">Purine metabolism; IMP biosynthesis via de novo pathway; N(2)-formyl-N(1)-(5-phospho-D-ribosyl)glycinamide from N(1)-(5-phospho-D-ribosyl)glycinamide (10-formyl THF route): step 1/1.</text>
</comment>
<dbReference type="Pfam" id="PF00551">
    <property type="entry name" value="Formyl_trans_N"/>
    <property type="match status" value="1"/>
</dbReference>
<dbReference type="PROSITE" id="PS00373">
    <property type="entry name" value="GART"/>
    <property type="match status" value="1"/>
</dbReference>
<dbReference type="NCBIfam" id="TIGR00639">
    <property type="entry name" value="PurN"/>
    <property type="match status" value="1"/>
</dbReference>
<comment type="catalytic activity">
    <reaction evidence="5 6">
        <text>N(1)-(5-phospho-beta-D-ribosyl)glycinamide + (6R)-10-formyltetrahydrofolate = N(2)-formyl-N(1)-(5-phospho-beta-D-ribosyl)glycinamide + (6S)-5,6,7,8-tetrahydrofolate + H(+)</text>
        <dbReference type="Rhea" id="RHEA:15053"/>
        <dbReference type="ChEBI" id="CHEBI:15378"/>
        <dbReference type="ChEBI" id="CHEBI:57453"/>
        <dbReference type="ChEBI" id="CHEBI:143788"/>
        <dbReference type="ChEBI" id="CHEBI:147286"/>
        <dbReference type="ChEBI" id="CHEBI:195366"/>
        <dbReference type="EC" id="2.1.2.2"/>
    </reaction>
</comment>
<dbReference type="HAMAP" id="MF_01930">
    <property type="entry name" value="PurN"/>
    <property type="match status" value="1"/>
</dbReference>
<dbReference type="CDD" id="cd08645">
    <property type="entry name" value="FMT_core_GART"/>
    <property type="match status" value="1"/>
</dbReference>
<evidence type="ECO:0000256" key="3">
    <source>
        <dbReference type="ARBA" id="ARBA00022755"/>
    </source>
</evidence>